<name>A0A839UHV2_9GAMM</name>
<dbReference type="CDD" id="cd00483">
    <property type="entry name" value="HPPK"/>
    <property type="match status" value="1"/>
</dbReference>
<keyword evidence="7" id="KW-0289">Folate biosynthesis</keyword>
<dbReference type="AlphaFoldDB" id="A0A839UHV2"/>
<dbReference type="GO" id="GO:0016301">
    <property type="term" value="F:kinase activity"/>
    <property type="evidence" value="ECO:0007669"/>
    <property type="project" value="UniProtKB-KW"/>
</dbReference>
<evidence type="ECO:0000256" key="1">
    <source>
        <dbReference type="ARBA" id="ARBA00005051"/>
    </source>
</evidence>
<dbReference type="Proteomes" id="UP000559987">
    <property type="component" value="Unassembled WGS sequence"/>
</dbReference>
<keyword evidence="5 9" id="KW-0418">Kinase</keyword>
<comment type="pathway">
    <text evidence="1">Cofactor biosynthesis; tetrahydrofolate biosynthesis; 2-amino-4-hydroxy-6-hydroxymethyl-7,8-dihydropteridine diphosphate from 7,8-dihydroneopterin triphosphate: step 4/4.</text>
</comment>
<dbReference type="Pfam" id="PF01288">
    <property type="entry name" value="HPPK"/>
    <property type="match status" value="1"/>
</dbReference>
<evidence type="ECO:0000256" key="2">
    <source>
        <dbReference type="ARBA" id="ARBA00013253"/>
    </source>
</evidence>
<keyword evidence="6" id="KW-0067">ATP-binding</keyword>
<evidence type="ECO:0000256" key="5">
    <source>
        <dbReference type="ARBA" id="ARBA00022777"/>
    </source>
</evidence>
<reference evidence="9 10" key="1">
    <citation type="submission" date="2020-08" db="EMBL/GenBank/DDBJ databases">
        <title>Genomic Encyclopedia of Type Strains, Phase III (KMG-III): the genomes of soil and plant-associated and newly described type strains.</title>
        <authorList>
            <person name="Whitman W."/>
        </authorList>
    </citation>
    <scope>NUCLEOTIDE SEQUENCE [LARGE SCALE GENOMIC DNA]</scope>
    <source>
        <strain evidence="9 10">CECT 8571</strain>
    </source>
</reference>
<keyword evidence="10" id="KW-1185">Reference proteome</keyword>
<keyword evidence="4" id="KW-0547">Nucleotide-binding</keyword>
<evidence type="ECO:0000256" key="6">
    <source>
        <dbReference type="ARBA" id="ARBA00022840"/>
    </source>
</evidence>
<dbReference type="EMBL" id="JACHXZ010000001">
    <property type="protein sequence ID" value="MBB3167063.1"/>
    <property type="molecule type" value="Genomic_DNA"/>
</dbReference>
<dbReference type="RefSeq" id="WP_183907470.1">
    <property type="nucleotide sequence ID" value="NZ_JACHXZ010000001.1"/>
</dbReference>
<dbReference type="GO" id="GO:0003848">
    <property type="term" value="F:2-amino-4-hydroxy-6-hydroxymethyldihydropteridine diphosphokinase activity"/>
    <property type="evidence" value="ECO:0007669"/>
    <property type="project" value="UniProtKB-EC"/>
</dbReference>
<dbReference type="PANTHER" id="PTHR43071:SF2">
    <property type="entry name" value="2-AMINO-4-HYDROXY-6-HYDROXYMETHYLDIHYDROPTERIDINE PYROPHOSPHOKINASE"/>
    <property type="match status" value="1"/>
</dbReference>
<evidence type="ECO:0000256" key="3">
    <source>
        <dbReference type="ARBA" id="ARBA00022679"/>
    </source>
</evidence>
<dbReference type="GO" id="GO:0046654">
    <property type="term" value="P:tetrahydrofolate biosynthetic process"/>
    <property type="evidence" value="ECO:0007669"/>
    <property type="project" value="UniProtKB-UniPathway"/>
</dbReference>
<proteinExistence type="predicted"/>
<dbReference type="InterPro" id="IPR035907">
    <property type="entry name" value="Hppk_sf"/>
</dbReference>
<comment type="caution">
    <text evidence="9">The sequence shown here is derived from an EMBL/GenBank/DDBJ whole genome shotgun (WGS) entry which is preliminary data.</text>
</comment>
<evidence type="ECO:0000256" key="7">
    <source>
        <dbReference type="ARBA" id="ARBA00022909"/>
    </source>
</evidence>
<protein>
    <recommendedName>
        <fullName evidence="2">2-amino-4-hydroxy-6-hydroxymethyldihydropteridine diphosphokinase</fullName>
        <ecNumber evidence="2">2.7.6.3</ecNumber>
    </recommendedName>
</protein>
<dbReference type="GO" id="GO:0046656">
    <property type="term" value="P:folic acid biosynthetic process"/>
    <property type="evidence" value="ECO:0007669"/>
    <property type="project" value="UniProtKB-KW"/>
</dbReference>
<evidence type="ECO:0000313" key="10">
    <source>
        <dbReference type="Proteomes" id="UP000559987"/>
    </source>
</evidence>
<dbReference type="SUPFAM" id="SSF55083">
    <property type="entry name" value="6-hydroxymethyl-7,8-dihydropterin pyrophosphokinase, HPPK"/>
    <property type="match status" value="1"/>
</dbReference>
<organism evidence="9 10">
    <name type="scientific">Simiduia aestuariiviva</name>
    <dbReference type="NCBI Taxonomy" id="1510459"/>
    <lineage>
        <taxon>Bacteria</taxon>
        <taxon>Pseudomonadati</taxon>
        <taxon>Pseudomonadota</taxon>
        <taxon>Gammaproteobacteria</taxon>
        <taxon>Cellvibrionales</taxon>
        <taxon>Cellvibrionaceae</taxon>
        <taxon>Simiduia</taxon>
    </lineage>
</organism>
<dbReference type="UniPathway" id="UPA00077">
    <property type="reaction ID" value="UER00155"/>
</dbReference>
<evidence type="ECO:0000256" key="4">
    <source>
        <dbReference type="ARBA" id="ARBA00022741"/>
    </source>
</evidence>
<dbReference type="InterPro" id="IPR000550">
    <property type="entry name" value="Hppk"/>
</dbReference>
<dbReference type="PANTHER" id="PTHR43071">
    <property type="entry name" value="2-AMINO-4-HYDROXY-6-HYDROXYMETHYLDIHYDROPTERIDINE PYROPHOSPHOKINASE"/>
    <property type="match status" value="1"/>
</dbReference>
<gene>
    <name evidence="9" type="ORF">FHS30_000239</name>
</gene>
<dbReference type="NCBIfam" id="TIGR01498">
    <property type="entry name" value="folK"/>
    <property type="match status" value="1"/>
</dbReference>
<dbReference type="GO" id="GO:0005524">
    <property type="term" value="F:ATP binding"/>
    <property type="evidence" value="ECO:0007669"/>
    <property type="project" value="UniProtKB-KW"/>
</dbReference>
<sequence length="171" mass="19305">MAELFLGLGSNTQKHQHICAGLDALQCAFGELRVSSVYESLSVGFDGRNFFNLVVAAQTSLSLAETSRLLKKIEDDNGRLRDGPKFSPRTLDIDILTYDHLTGLHDGIYLPRDEINYNAFVLQPLAEIAPNHRLPGSQKTYAQLWADYDTTKQQLWPVSFVWRGRELSQHL</sequence>
<dbReference type="EC" id="2.7.6.3" evidence="2"/>
<dbReference type="Gene3D" id="3.30.70.560">
    <property type="entry name" value="7,8-Dihydro-6-hydroxymethylpterin-pyrophosphokinase HPPK"/>
    <property type="match status" value="1"/>
</dbReference>
<evidence type="ECO:0000313" key="9">
    <source>
        <dbReference type="EMBL" id="MBB3167063.1"/>
    </source>
</evidence>
<evidence type="ECO:0000259" key="8">
    <source>
        <dbReference type="Pfam" id="PF01288"/>
    </source>
</evidence>
<accession>A0A839UHV2</accession>
<feature type="domain" description="7,8-dihydro-6-hydroxymethylpterin-pyrophosphokinase" evidence="8">
    <location>
        <begin position="5"/>
        <end position="130"/>
    </location>
</feature>
<keyword evidence="3 9" id="KW-0808">Transferase</keyword>